<evidence type="ECO:0000313" key="3">
    <source>
        <dbReference type="EMBL" id="CAK0789042.1"/>
    </source>
</evidence>
<feature type="coiled-coil region" evidence="1">
    <location>
        <begin position="148"/>
        <end position="175"/>
    </location>
</feature>
<feature type="non-terminal residue" evidence="3">
    <location>
        <position position="1"/>
    </location>
</feature>
<keyword evidence="1" id="KW-0175">Coiled coil</keyword>
<feature type="region of interest" description="Disordered" evidence="2">
    <location>
        <begin position="1"/>
        <end position="141"/>
    </location>
</feature>
<gene>
    <name evidence="3" type="ORF">PCOR1329_LOCUS726</name>
</gene>
<organism evidence="3 4">
    <name type="scientific">Prorocentrum cordatum</name>
    <dbReference type="NCBI Taxonomy" id="2364126"/>
    <lineage>
        <taxon>Eukaryota</taxon>
        <taxon>Sar</taxon>
        <taxon>Alveolata</taxon>
        <taxon>Dinophyceae</taxon>
        <taxon>Prorocentrales</taxon>
        <taxon>Prorocentraceae</taxon>
        <taxon>Prorocentrum</taxon>
    </lineage>
</organism>
<dbReference type="Proteomes" id="UP001189429">
    <property type="component" value="Unassembled WGS sequence"/>
</dbReference>
<name>A0ABN9PFW0_9DINO</name>
<comment type="caution">
    <text evidence="3">The sequence shown here is derived from an EMBL/GenBank/DDBJ whole genome shotgun (WGS) entry which is preliminary data.</text>
</comment>
<keyword evidence="4" id="KW-1185">Reference proteome</keyword>
<feature type="compositionally biased region" description="Gly residues" evidence="2">
    <location>
        <begin position="68"/>
        <end position="78"/>
    </location>
</feature>
<feature type="compositionally biased region" description="Polar residues" evidence="2">
    <location>
        <begin position="84"/>
        <end position="93"/>
    </location>
</feature>
<accession>A0ABN9PFW0</accession>
<feature type="coiled-coil region" evidence="1">
    <location>
        <begin position="240"/>
        <end position="267"/>
    </location>
</feature>
<evidence type="ECO:0000313" key="4">
    <source>
        <dbReference type="Proteomes" id="UP001189429"/>
    </source>
</evidence>
<protein>
    <submittedName>
        <fullName evidence="3">Uncharacterized protein</fullName>
    </submittedName>
</protein>
<evidence type="ECO:0000256" key="1">
    <source>
        <dbReference type="SAM" id="Coils"/>
    </source>
</evidence>
<reference evidence="3" key="1">
    <citation type="submission" date="2023-10" db="EMBL/GenBank/DDBJ databases">
        <authorList>
            <person name="Chen Y."/>
            <person name="Shah S."/>
            <person name="Dougan E. K."/>
            <person name="Thang M."/>
            <person name="Chan C."/>
        </authorList>
    </citation>
    <scope>NUCLEOTIDE SEQUENCE [LARGE SCALE GENOMIC DNA]</scope>
</reference>
<proteinExistence type="predicted"/>
<sequence length="282" mass="30384">AVSASQGPRRRAAPAAHCELHTASVEPGSAATRGGAKGQEVTPGKAGPGGPGMLALGDGAHLRLRALEGGGRGGGGLAHGPSWSEGSAGTRSPSESSFDAASEDDDRPRPTGEVPREPRGPGWCGSPPQAPQPWALRRSDTAELTQEVPALLDRMNEASSRVNRLEREAGASEARYKRRVVRYEEIYRGMRAEFGGVFDRCKPLCAAPLGHQALRAQLGDSTVEELVRCYQTLDRHHDALAQEHKLMERLSQKLRDAKRVYASTMCELEGISNMVHEVRQKR</sequence>
<dbReference type="EMBL" id="CAUYUJ010000163">
    <property type="protein sequence ID" value="CAK0789042.1"/>
    <property type="molecule type" value="Genomic_DNA"/>
</dbReference>
<feature type="compositionally biased region" description="Basic and acidic residues" evidence="2">
    <location>
        <begin position="106"/>
        <end position="119"/>
    </location>
</feature>
<evidence type="ECO:0000256" key="2">
    <source>
        <dbReference type="SAM" id="MobiDB-lite"/>
    </source>
</evidence>